<dbReference type="InterPro" id="IPR001347">
    <property type="entry name" value="SIS_dom"/>
</dbReference>
<dbReference type="PROSITE" id="PS51464">
    <property type="entry name" value="SIS"/>
    <property type="match status" value="1"/>
</dbReference>
<organism evidence="2">
    <name type="scientific">bioreactor metagenome</name>
    <dbReference type="NCBI Taxonomy" id="1076179"/>
    <lineage>
        <taxon>unclassified sequences</taxon>
        <taxon>metagenomes</taxon>
        <taxon>ecological metagenomes</taxon>
    </lineage>
</organism>
<dbReference type="PANTHER" id="PTHR42745">
    <property type="match status" value="1"/>
</dbReference>
<dbReference type="Pfam" id="PF01380">
    <property type="entry name" value="SIS"/>
    <property type="match status" value="1"/>
</dbReference>
<dbReference type="AlphaFoldDB" id="A0A645B6B5"/>
<dbReference type="InterPro" id="IPR046348">
    <property type="entry name" value="SIS_dom_sf"/>
</dbReference>
<feature type="domain" description="SIS" evidence="1">
    <location>
        <begin position="31"/>
        <end position="179"/>
    </location>
</feature>
<proteinExistence type="predicted"/>
<dbReference type="InterPro" id="IPR050986">
    <property type="entry name" value="GutQ/KpsF_isomerases"/>
</dbReference>
<reference evidence="2" key="1">
    <citation type="submission" date="2019-08" db="EMBL/GenBank/DDBJ databases">
        <authorList>
            <person name="Kucharzyk K."/>
            <person name="Murdoch R.W."/>
            <person name="Higgins S."/>
            <person name="Loffler F."/>
        </authorList>
    </citation>
    <scope>NUCLEOTIDE SEQUENCE</scope>
</reference>
<protein>
    <recommendedName>
        <fullName evidence="1">SIS domain-containing protein</fullName>
    </recommendedName>
</protein>
<dbReference type="Gene3D" id="3.40.50.10490">
    <property type="entry name" value="Glucose-6-phosphate isomerase like protein, domain 1"/>
    <property type="match status" value="1"/>
</dbReference>
<dbReference type="GO" id="GO:0097367">
    <property type="term" value="F:carbohydrate derivative binding"/>
    <property type="evidence" value="ECO:0007669"/>
    <property type="project" value="InterPro"/>
</dbReference>
<dbReference type="EMBL" id="VSSQ01018095">
    <property type="protein sequence ID" value="MPM60999.1"/>
    <property type="molecule type" value="Genomic_DNA"/>
</dbReference>
<name>A0A645B6B5_9ZZZZ</name>
<evidence type="ECO:0000259" key="1">
    <source>
        <dbReference type="PROSITE" id="PS51464"/>
    </source>
</evidence>
<sequence>MEFQISDFSECVGRNLQTFCDGLTEEFFSPAVDLIVHAADAGNRVLIMGIGKPGHVAGYGAALMSSVSVPTYHLDGTEVVHGSAGQIREGDVVICLSNSGETVEMRSALAAAKTNGAKIIGVSRDENSYLAGQSDVHLKARVEQEGGPLNRAPISSVLLECLVLQGLSVSLELHYGLTPQEYVKRHPGGKLGQLRSEECDKR</sequence>
<gene>
    <name evidence="2" type="ORF">SDC9_107853</name>
</gene>
<comment type="caution">
    <text evidence="2">The sequence shown here is derived from an EMBL/GenBank/DDBJ whole genome shotgun (WGS) entry which is preliminary data.</text>
</comment>
<dbReference type="SUPFAM" id="SSF53697">
    <property type="entry name" value="SIS domain"/>
    <property type="match status" value="1"/>
</dbReference>
<dbReference type="PANTHER" id="PTHR42745:SF1">
    <property type="entry name" value="ARABINOSE 5-PHOSPHATE ISOMERASE KDSD"/>
    <property type="match status" value="1"/>
</dbReference>
<accession>A0A645B6B5</accession>
<dbReference type="GO" id="GO:1901135">
    <property type="term" value="P:carbohydrate derivative metabolic process"/>
    <property type="evidence" value="ECO:0007669"/>
    <property type="project" value="InterPro"/>
</dbReference>
<evidence type="ECO:0000313" key="2">
    <source>
        <dbReference type="EMBL" id="MPM60999.1"/>
    </source>
</evidence>